<dbReference type="EMBL" id="MEUB01000070">
    <property type="protein sequence ID" value="OGC18618.1"/>
    <property type="molecule type" value="Genomic_DNA"/>
</dbReference>
<dbReference type="STRING" id="1802579.A2310_03525"/>
<reference evidence="2 3" key="1">
    <citation type="journal article" date="2016" name="Nat. Commun.">
        <title>Thousands of microbial genomes shed light on interconnected biogeochemical processes in an aquifer system.</title>
        <authorList>
            <person name="Anantharaman K."/>
            <person name="Brown C.T."/>
            <person name="Hug L.A."/>
            <person name="Sharon I."/>
            <person name="Castelle C.J."/>
            <person name="Probst A.J."/>
            <person name="Thomas B.C."/>
            <person name="Singh A."/>
            <person name="Wilkins M.J."/>
            <person name="Karaoz U."/>
            <person name="Brodie E.L."/>
            <person name="Williams K.H."/>
            <person name="Hubbard S.S."/>
            <person name="Banfield J.F."/>
        </authorList>
    </citation>
    <scope>NUCLEOTIDE SEQUENCE [LARGE SCALE GENOMIC DNA]</scope>
</reference>
<keyword evidence="1" id="KW-0812">Transmembrane</keyword>
<comment type="caution">
    <text evidence="2">The sequence shown here is derived from an EMBL/GenBank/DDBJ whole genome shotgun (WGS) entry which is preliminary data.</text>
</comment>
<name>A0A1F4SDW0_UNCSA</name>
<evidence type="ECO:0000313" key="3">
    <source>
        <dbReference type="Proteomes" id="UP000178417"/>
    </source>
</evidence>
<organism evidence="2 3">
    <name type="scientific">candidate division WOR-1 bacterium RIFOXYB2_FULL_37_13</name>
    <dbReference type="NCBI Taxonomy" id="1802579"/>
    <lineage>
        <taxon>Bacteria</taxon>
        <taxon>Bacillati</taxon>
        <taxon>Saganbacteria</taxon>
    </lineage>
</organism>
<feature type="transmembrane region" description="Helical" evidence="1">
    <location>
        <begin position="46"/>
        <end position="66"/>
    </location>
</feature>
<accession>A0A1F4SDW0</accession>
<keyword evidence="1" id="KW-0472">Membrane</keyword>
<evidence type="ECO:0000313" key="2">
    <source>
        <dbReference type="EMBL" id="OGC18618.1"/>
    </source>
</evidence>
<gene>
    <name evidence="2" type="ORF">A2310_03525</name>
</gene>
<proteinExistence type="predicted"/>
<sequence length="75" mass="9128">MWLKITQITNFSHVFKGLSLILLGIFALLFVYYMKQRWQEPKSFKLILFVIIACFIIIYGFFILVFNPNWWMLPY</sequence>
<dbReference type="AlphaFoldDB" id="A0A1F4SDW0"/>
<feature type="transmembrane region" description="Helical" evidence="1">
    <location>
        <begin position="14"/>
        <end position="34"/>
    </location>
</feature>
<keyword evidence="1" id="KW-1133">Transmembrane helix</keyword>
<dbReference type="Proteomes" id="UP000178417">
    <property type="component" value="Unassembled WGS sequence"/>
</dbReference>
<protein>
    <submittedName>
        <fullName evidence="2">Uncharacterized protein</fullName>
    </submittedName>
</protein>
<evidence type="ECO:0000256" key="1">
    <source>
        <dbReference type="SAM" id="Phobius"/>
    </source>
</evidence>